<keyword evidence="1" id="KW-0732">Signal</keyword>
<gene>
    <name evidence="2" type="ORF">KL86CLO1_11113</name>
</gene>
<sequence length="985" mass="108424">MKVHCQKFIAVLLVVVLSVPVFMAPASAAYVYSPSVSDGNAFRLSVVDTLSSYAKVLGYDVDFSGFFTFSFSPDGVVTRAQLKSARDQYNSVYSQWLRNYGLAGALISALIGKNEAYISPDPVNGIERLRIRGTNNWVFDDYGRFPYRVVSSTGDVPATSGSTPATVPDTSTTGTNKWVKYTYFPPSGVSLYMSSKTALDTAAMQLKNRGEDCSVIKTGGYYVIAKQALSGTSFWCDKDGRPYVASPEPSVTNNDFNIIVDNSKNNSDNVTVEDMKVIDTQNNQMTLLNEFGDKITYNIDSLYWDASTSSYVANTYNYDITNNTYNYYTWNITYNITNTYINYIGSNSAYEQEEYKYYYELPDGRSSEDLTVDEVGALSFQFADVKNYARSATDTSLRALYHFDGNVEDSGYFSTQTAFNWTSGASITYMDSSSFNGALYLDETAHKFDISLPSNIGSGDFSLQFRHYQASQPDTLTNIENTLSIGGNVVLRWDERNFYWGASGSTVAAVVPIGSWAEIALIRNNGVLYLYINGLKVTSSANTVGYSGSIAFNFGSTSRAYTMLDELRFVNFAVATAGVSYQCATVPYDTNLVLVLPDSAFPIADEYFEVTYPTDAFGKIDLAQGAQADFPTTYVQSFDGYSIFMPGNSIAKIVPSDVPDGTNYYVNVVFQDGSVSALPFKLFFTGGYMQIYTGSKWAPNNLVTVGSFDWGSIEVVGSYDNYFNVWVRVSSGKSVGVSAMCVIKGTPATAETFAVKKVSCVYSSDDIKPNTAAVQSSIPVTGYTVGGVRPTFPERGNVWFPVESSRITGCYIYDGSMWRVSGCRYYTGSRWIPIYAFDIYTLADCWDVADAIEVTPPITSESGFWNWWKTEWTSFRAWLKEAFAGLSGGSGGGDTIVIPPDSTSFPNIPGEDGEENEEGWSIFDIVKNVVDALWKLLTGVFKVIFGGVAGFFFDLVLHINDFFDAFKGDTGVFGFAKYGGANIWD</sequence>
<accession>A0A212JHT4</accession>
<protein>
    <submittedName>
        <fullName evidence="2">Uncharacterized protein</fullName>
    </submittedName>
</protein>
<dbReference type="InterPro" id="IPR013320">
    <property type="entry name" value="ConA-like_dom_sf"/>
</dbReference>
<reference evidence="2" key="1">
    <citation type="submission" date="2016-04" db="EMBL/GenBank/DDBJ databases">
        <authorList>
            <person name="Evans L.H."/>
            <person name="Alamgir A."/>
            <person name="Owens N."/>
            <person name="Weber N.D."/>
            <person name="Virtaneva K."/>
            <person name="Barbian K."/>
            <person name="Babar A."/>
            <person name="Rosenke K."/>
        </authorList>
    </citation>
    <scope>NUCLEOTIDE SEQUENCE</scope>
    <source>
        <strain evidence="2">86</strain>
    </source>
</reference>
<dbReference type="EMBL" id="FLUN01000001">
    <property type="protein sequence ID" value="SBV98970.1"/>
    <property type="molecule type" value="Genomic_DNA"/>
</dbReference>
<feature type="chain" id="PRO_5012419851" evidence="1">
    <location>
        <begin position="29"/>
        <end position="985"/>
    </location>
</feature>
<dbReference type="SUPFAM" id="SSF49899">
    <property type="entry name" value="Concanavalin A-like lectins/glucanases"/>
    <property type="match status" value="1"/>
</dbReference>
<evidence type="ECO:0000313" key="2">
    <source>
        <dbReference type="EMBL" id="SBV98970.1"/>
    </source>
</evidence>
<feature type="signal peptide" evidence="1">
    <location>
        <begin position="1"/>
        <end position="28"/>
    </location>
</feature>
<organism evidence="2">
    <name type="scientific">uncultured Eubacteriales bacterium</name>
    <dbReference type="NCBI Taxonomy" id="172733"/>
    <lineage>
        <taxon>Bacteria</taxon>
        <taxon>Bacillati</taxon>
        <taxon>Bacillota</taxon>
        <taxon>Clostridia</taxon>
        <taxon>Eubacteriales</taxon>
        <taxon>environmental samples</taxon>
    </lineage>
</organism>
<name>A0A212JHT4_9FIRM</name>
<dbReference type="AlphaFoldDB" id="A0A212JHT4"/>
<evidence type="ECO:0000256" key="1">
    <source>
        <dbReference type="SAM" id="SignalP"/>
    </source>
</evidence>
<proteinExistence type="predicted"/>